<dbReference type="GO" id="GO:0005886">
    <property type="term" value="C:plasma membrane"/>
    <property type="evidence" value="ECO:0007669"/>
    <property type="project" value="UniProtKB-SubCell"/>
</dbReference>
<feature type="transmembrane region" description="Helical" evidence="10">
    <location>
        <begin position="12"/>
        <end position="30"/>
    </location>
</feature>
<name>A0A498R3S8_9FIRM</name>
<evidence type="ECO:0000313" key="11">
    <source>
        <dbReference type="EMBL" id="VBB06054.1"/>
    </source>
</evidence>
<dbReference type="PRINTS" id="PR01853">
    <property type="entry name" value="YAJCTRNLCASE"/>
</dbReference>
<dbReference type="GO" id="GO:0015031">
    <property type="term" value="P:protein transport"/>
    <property type="evidence" value="ECO:0007669"/>
    <property type="project" value="UniProtKB-KW"/>
</dbReference>
<evidence type="ECO:0000256" key="3">
    <source>
        <dbReference type="ARBA" id="ARBA00022448"/>
    </source>
</evidence>
<evidence type="ECO:0000256" key="10">
    <source>
        <dbReference type="SAM" id="Phobius"/>
    </source>
</evidence>
<evidence type="ECO:0000256" key="9">
    <source>
        <dbReference type="ARBA" id="ARBA00023136"/>
    </source>
</evidence>
<sequence>MPGFPAEVTQIIQASWPLILMAIIFYFLLYRPQQKQQKKRAEMLNGLKKGDRIVTIGGLFGTITAMTDKAVTLKIAEKVEVDISRSAVSHYQNAAKNA</sequence>
<evidence type="ECO:0000256" key="8">
    <source>
        <dbReference type="ARBA" id="ARBA00023010"/>
    </source>
</evidence>
<keyword evidence="7 10" id="KW-1133">Transmembrane helix</keyword>
<reference evidence="11 12" key="1">
    <citation type="submission" date="2018-06" db="EMBL/GenBank/DDBJ databases">
        <authorList>
            <person name="Strepis N."/>
        </authorList>
    </citation>
    <scope>NUCLEOTIDE SEQUENCE [LARGE SCALE GENOMIC DNA]</scope>
    <source>
        <strain evidence="11">LUCI</strain>
    </source>
</reference>
<dbReference type="AlphaFoldDB" id="A0A498R3S8"/>
<protein>
    <submittedName>
        <fullName evidence="11">Preprotein translocase yajc</fullName>
    </submittedName>
</protein>
<organism evidence="11 12">
    <name type="scientific">Lucifera butyrica</name>
    <dbReference type="NCBI Taxonomy" id="1351585"/>
    <lineage>
        <taxon>Bacteria</taxon>
        <taxon>Bacillati</taxon>
        <taxon>Bacillota</taxon>
        <taxon>Negativicutes</taxon>
        <taxon>Veillonellales</taxon>
        <taxon>Veillonellaceae</taxon>
        <taxon>Lucifera</taxon>
    </lineage>
</organism>
<dbReference type="InterPro" id="IPR003849">
    <property type="entry name" value="Preprotein_translocase_YajC"/>
</dbReference>
<evidence type="ECO:0000256" key="1">
    <source>
        <dbReference type="ARBA" id="ARBA00004162"/>
    </source>
</evidence>
<accession>A0A498R3S8</accession>
<dbReference type="RefSeq" id="WP_122627013.1">
    <property type="nucleotide sequence ID" value="NZ_UPPP01000061.1"/>
</dbReference>
<evidence type="ECO:0000256" key="7">
    <source>
        <dbReference type="ARBA" id="ARBA00022989"/>
    </source>
</evidence>
<evidence type="ECO:0000256" key="6">
    <source>
        <dbReference type="ARBA" id="ARBA00022927"/>
    </source>
</evidence>
<keyword evidence="5 10" id="KW-0812">Transmembrane</keyword>
<keyword evidence="3" id="KW-0813">Transport</keyword>
<comment type="similarity">
    <text evidence="2">Belongs to the YajC family.</text>
</comment>
<evidence type="ECO:0000256" key="2">
    <source>
        <dbReference type="ARBA" id="ARBA00006742"/>
    </source>
</evidence>
<dbReference type="PANTHER" id="PTHR33909:SF1">
    <property type="entry name" value="SEC TRANSLOCON ACCESSORY COMPLEX SUBUNIT YAJC"/>
    <property type="match status" value="1"/>
</dbReference>
<keyword evidence="8" id="KW-0811">Translocation</keyword>
<dbReference type="EMBL" id="UPPP01000061">
    <property type="protein sequence ID" value="VBB06054.1"/>
    <property type="molecule type" value="Genomic_DNA"/>
</dbReference>
<dbReference type="PANTHER" id="PTHR33909">
    <property type="entry name" value="SEC TRANSLOCON ACCESSORY COMPLEX SUBUNIT YAJC"/>
    <property type="match status" value="1"/>
</dbReference>
<evidence type="ECO:0000313" key="12">
    <source>
        <dbReference type="Proteomes" id="UP000277811"/>
    </source>
</evidence>
<comment type="subcellular location">
    <subcellularLocation>
        <location evidence="1">Cell membrane</location>
        <topology evidence="1">Single-pass membrane protein</topology>
    </subcellularLocation>
</comment>
<dbReference type="OrthoDB" id="9800132at2"/>
<dbReference type="NCBIfam" id="TIGR00739">
    <property type="entry name" value="yajC"/>
    <property type="match status" value="1"/>
</dbReference>
<dbReference type="Proteomes" id="UP000277811">
    <property type="component" value="Unassembled WGS sequence"/>
</dbReference>
<dbReference type="SMART" id="SM01323">
    <property type="entry name" value="YajC"/>
    <property type="match status" value="1"/>
</dbReference>
<keyword evidence="12" id="KW-1185">Reference proteome</keyword>
<evidence type="ECO:0000256" key="4">
    <source>
        <dbReference type="ARBA" id="ARBA00022475"/>
    </source>
</evidence>
<keyword evidence="4" id="KW-1003">Cell membrane</keyword>
<gene>
    <name evidence="11" type="ORF">LUCI_1265</name>
</gene>
<keyword evidence="6" id="KW-0653">Protein transport</keyword>
<dbReference type="Pfam" id="PF02699">
    <property type="entry name" value="YajC"/>
    <property type="match status" value="1"/>
</dbReference>
<proteinExistence type="inferred from homology"/>
<evidence type="ECO:0000256" key="5">
    <source>
        <dbReference type="ARBA" id="ARBA00022692"/>
    </source>
</evidence>
<keyword evidence="9 10" id="KW-0472">Membrane</keyword>